<dbReference type="Proteomes" id="UP000530660">
    <property type="component" value="Unassembled WGS sequence"/>
</dbReference>
<protein>
    <submittedName>
        <fullName evidence="4">TBCC domain containing 1</fullName>
    </submittedName>
</protein>
<evidence type="ECO:0000256" key="2">
    <source>
        <dbReference type="SAM" id="MobiDB-lite"/>
    </source>
</evidence>
<dbReference type="OrthoDB" id="427777at2759"/>
<dbReference type="AlphaFoldDB" id="A0A7J7IK25"/>
<gene>
    <name evidence="4" type="primary">TBCCD1_3</name>
    <name evidence="4" type="ORF">F1559_004756</name>
</gene>
<comment type="caution">
    <text evidence="4">The sequence shown here is derived from an EMBL/GenBank/DDBJ whole genome shotgun (WGS) entry which is preliminary data.</text>
</comment>
<reference evidence="4 5" key="1">
    <citation type="journal article" date="2020" name="J. Phycol.">
        <title>Comparative genome analysis reveals Cyanidiococcus gen. nov., a new extremophilic red algal genus sister to Cyanidioschyzon (Cyanidioschyzonaceae, Rhodophyta).</title>
        <authorList>
            <person name="Liu S.-L."/>
            <person name="Chiang Y.-R."/>
            <person name="Yoon H.S."/>
            <person name="Fu H.-Y."/>
        </authorList>
    </citation>
    <scope>NUCLEOTIDE SEQUENCE [LARGE SCALE GENOMIC DNA]</scope>
    <source>
        <strain evidence="4 5">THAL066</strain>
    </source>
</reference>
<dbReference type="InterPro" id="IPR012945">
    <property type="entry name" value="Tubulin-bd_cofactor_C_dom"/>
</dbReference>
<sequence length="665" mass="74470">MSRVEPNCKRALRVHAALLDNGLTNAFHQVPELKPLYESAGLVSFVAYLRKKTLRLGGVNGRLSWEAWEEATSELGLCRERARVLWRGALNAEIDCRRRPWLSADLFSDSSSMPLIRFGVVLFLSCIIPRPPTRELEAAWMDPPAPDTIIEDASVRGIGGKLLPENSTQVIDLNERGVESIPLSQRSIQDMRNLAVSQMKRFHLEKSQSNNWRSPSFIAALRRNPEMFEYNSIQILKILVVSLGLSTRAGVVCADAVPPWPLRPPQGQEYQGIDIDWNDISIPLSCLEHLRFLYELSDVPLTAGWLTEPRTDPAREPSVSFADAVTCLTDIGGIAVGSCLVRNATIPWLHVRSIAGVRLLEDLYPHHWEFSALCRSSIVKRVVHDDIQHVDIRGCQDCSLDLIPQPTALLRIVSIRQSLGCTVFVGACDALTIVSSEKVTVLAAVRADVRIINSFDCNVFVFCNERPTVFGDNRLVSIAPAGFSFPGIDLVLKAHGFQLERNRWNEPFDVETGGTPPSTKVAILPPNLYWPPTLAWQGAGDITTSPWPVPSDYLEAYQQRYARAESTRRVFRVRLAGTKGATRSVQQLVHQRFRDWLSSSGHMWQIRNLIRMDRMDVSPQRCTDTSPMDRGQSGLNTGHDDEEEEDIDNDNDQQPWDVANVSAMP</sequence>
<dbReference type="InterPro" id="IPR039589">
    <property type="entry name" value="TBCC1"/>
</dbReference>
<accession>A0A7J7IK25</accession>
<proteinExistence type="inferred from homology"/>
<comment type="similarity">
    <text evidence="1">Belongs to the TBCC family.</text>
</comment>
<feature type="region of interest" description="Disordered" evidence="2">
    <location>
        <begin position="617"/>
        <end position="665"/>
    </location>
</feature>
<dbReference type="Pfam" id="PF07986">
    <property type="entry name" value="TBCC"/>
    <property type="match status" value="1"/>
</dbReference>
<feature type="compositionally biased region" description="Acidic residues" evidence="2">
    <location>
        <begin position="640"/>
        <end position="651"/>
    </location>
</feature>
<dbReference type="EMBL" id="VWRR01000007">
    <property type="protein sequence ID" value="KAF6003433.1"/>
    <property type="molecule type" value="Genomic_DNA"/>
</dbReference>
<organism evidence="4 5">
    <name type="scientific">Cyanidiococcus yangmingshanensis</name>
    <dbReference type="NCBI Taxonomy" id="2690220"/>
    <lineage>
        <taxon>Eukaryota</taxon>
        <taxon>Rhodophyta</taxon>
        <taxon>Bangiophyceae</taxon>
        <taxon>Cyanidiales</taxon>
        <taxon>Cyanidiaceae</taxon>
        <taxon>Cyanidiococcus</taxon>
    </lineage>
</organism>
<evidence type="ECO:0000256" key="1">
    <source>
        <dbReference type="ARBA" id="ARBA00008848"/>
    </source>
</evidence>
<dbReference type="Gene3D" id="2.160.20.70">
    <property type="match status" value="1"/>
</dbReference>
<dbReference type="InterPro" id="IPR017901">
    <property type="entry name" value="C-CAP_CF_C-like"/>
</dbReference>
<evidence type="ECO:0000259" key="3">
    <source>
        <dbReference type="PROSITE" id="PS51329"/>
    </source>
</evidence>
<evidence type="ECO:0000313" key="4">
    <source>
        <dbReference type="EMBL" id="KAF6003433.1"/>
    </source>
</evidence>
<name>A0A7J7IK25_9RHOD</name>
<dbReference type="PANTHER" id="PTHR16052:SF0">
    <property type="entry name" value="TBCC DOMAIN-CONTAINING PROTEIN 1"/>
    <property type="match status" value="1"/>
</dbReference>
<evidence type="ECO:0000313" key="5">
    <source>
        <dbReference type="Proteomes" id="UP000530660"/>
    </source>
</evidence>
<dbReference type="PANTHER" id="PTHR16052">
    <property type="entry name" value="TBCC DOMAIN-CONTAINING PROTEIN 1"/>
    <property type="match status" value="1"/>
</dbReference>
<keyword evidence="5" id="KW-1185">Reference proteome</keyword>
<dbReference type="PROSITE" id="PS51329">
    <property type="entry name" value="C_CAP_COFACTOR_C"/>
    <property type="match status" value="1"/>
</dbReference>
<dbReference type="InterPro" id="IPR016098">
    <property type="entry name" value="CAP/MinC_C"/>
</dbReference>
<feature type="domain" description="C-CAP/cofactor C-like" evidence="3">
    <location>
        <begin position="365"/>
        <end position="517"/>
    </location>
</feature>